<comment type="cofactor">
    <cofactor evidence="1">
        <name>pyridoxal 5'-phosphate</name>
        <dbReference type="ChEBI" id="CHEBI:597326"/>
    </cofactor>
</comment>
<organism evidence="3 4">
    <name type="scientific">Hymenobacter humi</name>
    <dbReference type="NCBI Taxonomy" id="1411620"/>
    <lineage>
        <taxon>Bacteria</taxon>
        <taxon>Pseudomonadati</taxon>
        <taxon>Bacteroidota</taxon>
        <taxon>Cytophagia</taxon>
        <taxon>Cytophagales</taxon>
        <taxon>Hymenobacteraceae</taxon>
        <taxon>Hymenobacter</taxon>
    </lineage>
</organism>
<dbReference type="InterPro" id="IPR015424">
    <property type="entry name" value="PyrdxlP-dep_Trfase"/>
</dbReference>
<sequence>MWTGFRIAVGGAQEFFGITPDLAVYSKAFANGMPIALLTGRRDVMELFEQDVFFFTTFGGEALSMAAAMATIAEMREQNVPARLAEQGKKLKDGYNQIAADLGLSQYTKCYGYDCRTIVTFDASAGNPMEIKAFMQQELFKRGILWGGFHNMCFSHSDADVAHTLAAYRDVLPLLKAAIEAGDIASRLLGEPVEAVFRKVTNAAPVKAK</sequence>
<keyword evidence="2" id="KW-0663">Pyridoxal phosphate</keyword>
<gene>
    <name evidence="3" type="ORF">ACFQT0_21055</name>
</gene>
<dbReference type="EMBL" id="JBHTEK010000001">
    <property type="protein sequence ID" value="MFC7669573.1"/>
    <property type="molecule type" value="Genomic_DNA"/>
</dbReference>
<evidence type="ECO:0000313" key="3">
    <source>
        <dbReference type="EMBL" id="MFC7669573.1"/>
    </source>
</evidence>
<evidence type="ECO:0000256" key="2">
    <source>
        <dbReference type="ARBA" id="ARBA00022898"/>
    </source>
</evidence>
<accession>A0ABW2UBA6</accession>
<dbReference type="InterPro" id="IPR005814">
    <property type="entry name" value="Aminotrans_3"/>
</dbReference>
<dbReference type="GO" id="GO:0008483">
    <property type="term" value="F:transaminase activity"/>
    <property type="evidence" value="ECO:0007669"/>
    <property type="project" value="UniProtKB-KW"/>
</dbReference>
<dbReference type="PANTHER" id="PTHR43713">
    <property type="entry name" value="GLUTAMATE-1-SEMIALDEHYDE 2,1-AMINOMUTASE"/>
    <property type="match status" value="1"/>
</dbReference>
<reference evidence="4" key="1">
    <citation type="journal article" date="2019" name="Int. J. Syst. Evol. Microbiol.">
        <title>The Global Catalogue of Microorganisms (GCM) 10K type strain sequencing project: providing services to taxonomists for standard genome sequencing and annotation.</title>
        <authorList>
            <consortium name="The Broad Institute Genomics Platform"/>
            <consortium name="The Broad Institute Genome Sequencing Center for Infectious Disease"/>
            <person name="Wu L."/>
            <person name="Ma J."/>
        </authorList>
    </citation>
    <scope>NUCLEOTIDE SEQUENCE [LARGE SCALE GENOMIC DNA]</scope>
    <source>
        <strain evidence="4">JCM 19635</strain>
    </source>
</reference>
<keyword evidence="3" id="KW-0032">Aminotransferase</keyword>
<dbReference type="SUPFAM" id="SSF53383">
    <property type="entry name" value="PLP-dependent transferases"/>
    <property type="match status" value="1"/>
</dbReference>
<keyword evidence="4" id="KW-1185">Reference proteome</keyword>
<dbReference type="InterPro" id="IPR015421">
    <property type="entry name" value="PyrdxlP-dep_Trfase_major"/>
</dbReference>
<name>A0ABW2UBA6_9BACT</name>
<dbReference type="Proteomes" id="UP001596513">
    <property type="component" value="Unassembled WGS sequence"/>
</dbReference>
<dbReference type="Gene3D" id="3.90.1150.10">
    <property type="entry name" value="Aspartate Aminotransferase, domain 1"/>
    <property type="match status" value="1"/>
</dbReference>
<comment type="caution">
    <text evidence="3">The sequence shown here is derived from an EMBL/GenBank/DDBJ whole genome shotgun (WGS) entry which is preliminary data.</text>
</comment>
<evidence type="ECO:0000256" key="1">
    <source>
        <dbReference type="ARBA" id="ARBA00001933"/>
    </source>
</evidence>
<keyword evidence="3" id="KW-0808">Transferase</keyword>
<dbReference type="Gene3D" id="3.40.640.10">
    <property type="entry name" value="Type I PLP-dependent aspartate aminotransferase-like (Major domain)"/>
    <property type="match status" value="1"/>
</dbReference>
<protein>
    <submittedName>
        <fullName evidence="3">Aminotransferase class III-fold pyridoxal phosphate-dependent enzyme</fullName>
    </submittedName>
</protein>
<dbReference type="InterPro" id="IPR015422">
    <property type="entry name" value="PyrdxlP-dep_Trfase_small"/>
</dbReference>
<dbReference type="PANTHER" id="PTHR43713:SF3">
    <property type="entry name" value="GLUTAMATE-1-SEMIALDEHYDE 2,1-AMINOMUTASE 1, CHLOROPLASTIC-RELATED"/>
    <property type="match status" value="1"/>
</dbReference>
<proteinExistence type="predicted"/>
<dbReference type="Pfam" id="PF00202">
    <property type="entry name" value="Aminotran_3"/>
    <property type="match status" value="1"/>
</dbReference>
<evidence type="ECO:0000313" key="4">
    <source>
        <dbReference type="Proteomes" id="UP001596513"/>
    </source>
</evidence>
<dbReference type="RefSeq" id="WP_380205066.1">
    <property type="nucleotide sequence ID" value="NZ_JBHTEK010000001.1"/>
</dbReference>